<keyword evidence="8" id="KW-1185">Reference proteome</keyword>
<evidence type="ECO:0000256" key="6">
    <source>
        <dbReference type="SAM" id="Phobius"/>
    </source>
</evidence>
<comment type="subcellular location">
    <subcellularLocation>
        <location evidence="1">Membrane</location>
        <topology evidence="1">Multi-pass membrane protein</topology>
    </subcellularLocation>
</comment>
<evidence type="ECO:0000256" key="4">
    <source>
        <dbReference type="ARBA" id="ARBA00022989"/>
    </source>
</evidence>
<feature type="transmembrane region" description="Helical" evidence="6">
    <location>
        <begin position="343"/>
        <end position="363"/>
    </location>
</feature>
<dbReference type="EMBL" id="JAGKQQ010000001">
    <property type="protein sequence ID" value="MBP3957886.1"/>
    <property type="molecule type" value="Genomic_DNA"/>
</dbReference>
<evidence type="ECO:0000256" key="2">
    <source>
        <dbReference type="ARBA" id="ARBA00022448"/>
    </source>
</evidence>
<feature type="transmembrane region" description="Helical" evidence="6">
    <location>
        <begin position="370"/>
        <end position="389"/>
    </location>
</feature>
<sequence>MSSEVKSEPEFQPFVPATEAPKEFTLAAVAAGAGLGLIFAASSLYLVLKVGMTVSASIPVAVLAITVFRALSKAFGIRRATILENNIVQTAGSAGESIAFGVGVSMPALLLLGFGLDLGRVMVVSILGGLLGILAMIPLRRAFIVKMHFQPGRKDQKETLLYPEGTACAQVLISGEKGGTTGKTVFIGFGLAFLHKFLTEGMNLFIATAKLPISFINKAAVFSTEMASELLGVGYIIGLRTAAMMMGGAVLGYLVILPIIYFIGENNPNVIAPGVKPIKNMSLSQIRNAYLLYIGAGCVASAGIISMLKTLPLIVRSFRSSIAGVGGGGDGGDVKRTDRDMPMSWVLGGTVVLIGLLAAFLAGEVGIVTGLLGALLVVLFGFLFVTVSARLTGEIGSSSNPISGMTTATLMITCLIFLALGMTTSVDRVLALSVAAVVCIASSNGGTVAQSLKTGYLVGGTPRYMQYAIMVGAFVSALVIGGTLIFLLNKPGTVYSAKPENVPALTLTPTELGRLKQAETHEGKTYKILDARNEELTKEDKDAGYAPREEVLKYKAGRYLVDPDTGKVALLKDDTIMGQLKVRDDGTPVERKFDAPKTQVLGIVINGVLKRDLNWTMVAIGAMIAIMLELCGVSALAFAVGLYVPIQFSVPIFIGGIVRWGVDKKYAAEAAESIRAAGNDPEKVAQAEIEAIRKVETSPGVLLASGYIAGGSIAGVLIAFLAFSDTLPRDLSAFQYRTVVVGSELPLKDAAAEIAARERPNGTPEEKEKLAGEIVGLNEDDVPPQWVKVPKGMKINLPGGGEYEAVNDVTLGEIAKEKLGRSWRAGQILDSNKNVLEAPKKLPPRAELFVPQPQWATLIPFGLLVLLLLAVGTGYLLKGEPEESAPPARPTA</sequence>
<keyword evidence="4 6" id="KW-1133">Transmembrane helix</keyword>
<feature type="transmembrane region" description="Helical" evidence="6">
    <location>
        <begin position="401"/>
        <end position="422"/>
    </location>
</feature>
<name>A0ABS5BVX6_9BACT</name>
<organism evidence="7 8">
    <name type="scientific">Gemmata palustris</name>
    <dbReference type="NCBI Taxonomy" id="2822762"/>
    <lineage>
        <taxon>Bacteria</taxon>
        <taxon>Pseudomonadati</taxon>
        <taxon>Planctomycetota</taxon>
        <taxon>Planctomycetia</taxon>
        <taxon>Gemmatales</taxon>
        <taxon>Gemmataceae</taxon>
        <taxon>Gemmata</taxon>
    </lineage>
</organism>
<accession>A0ABS5BVX6</accession>
<evidence type="ECO:0000256" key="1">
    <source>
        <dbReference type="ARBA" id="ARBA00004141"/>
    </source>
</evidence>
<feature type="transmembrane region" description="Helical" evidence="6">
    <location>
        <begin position="429"/>
        <end position="452"/>
    </location>
</feature>
<feature type="transmembrane region" description="Helical" evidence="6">
    <location>
        <begin position="464"/>
        <end position="488"/>
    </location>
</feature>
<evidence type="ECO:0000313" key="8">
    <source>
        <dbReference type="Proteomes" id="UP000676565"/>
    </source>
</evidence>
<feature type="transmembrane region" description="Helical" evidence="6">
    <location>
        <begin position="701"/>
        <end position="723"/>
    </location>
</feature>
<feature type="transmembrane region" description="Helical" evidence="6">
    <location>
        <begin position="243"/>
        <end position="263"/>
    </location>
</feature>
<feature type="transmembrane region" description="Helical" evidence="6">
    <location>
        <begin position="618"/>
        <end position="644"/>
    </location>
</feature>
<dbReference type="NCBIfam" id="TIGR00728">
    <property type="entry name" value="OPT_sfam"/>
    <property type="match status" value="1"/>
</dbReference>
<reference evidence="7 8" key="1">
    <citation type="submission" date="2021-04" db="EMBL/GenBank/DDBJ databases">
        <authorList>
            <person name="Ivanova A."/>
        </authorList>
    </citation>
    <scope>NUCLEOTIDE SEQUENCE [LARGE SCALE GENOMIC DNA]</scope>
    <source>
        <strain evidence="7 8">G18</strain>
    </source>
</reference>
<feature type="transmembrane region" description="Helical" evidence="6">
    <location>
        <begin position="54"/>
        <end position="72"/>
    </location>
</feature>
<gene>
    <name evidence="7" type="ORF">J8F10_21745</name>
</gene>
<feature type="transmembrane region" description="Helical" evidence="6">
    <location>
        <begin position="289"/>
        <end position="308"/>
    </location>
</feature>
<dbReference type="PANTHER" id="PTHR31645:SF0">
    <property type="entry name" value="OLIGOPEPTIDE TRANSPORTER YGL114W-RELATED"/>
    <property type="match status" value="1"/>
</dbReference>
<dbReference type="InterPro" id="IPR004813">
    <property type="entry name" value="OPT"/>
</dbReference>
<dbReference type="InterPro" id="IPR045035">
    <property type="entry name" value="YSL-like"/>
</dbReference>
<dbReference type="PANTHER" id="PTHR31645">
    <property type="entry name" value="OLIGOPEPTIDE TRANSPORTER YGL114W-RELATED"/>
    <property type="match status" value="1"/>
</dbReference>
<proteinExistence type="predicted"/>
<keyword evidence="3 6" id="KW-0812">Transmembrane</keyword>
<dbReference type="NCBIfam" id="TIGR00733">
    <property type="entry name" value="OPT family oligopeptide transporter"/>
    <property type="match status" value="1"/>
</dbReference>
<feature type="transmembrane region" description="Helical" evidence="6">
    <location>
        <begin position="24"/>
        <end position="48"/>
    </location>
</feature>
<dbReference type="InterPro" id="IPR004814">
    <property type="entry name" value="Oligopep_transpt"/>
</dbReference>
<dbReference type="RefSeq" id="WP_210657368.1">
    <property type="nucleotide sequence ID" value="NZ_JAGKQQ010000001.1"/>
</dbReference>
<keyword evidence="5 6" id="KW-0472">Membrane</keyword>
<comment type="caution">
    <text evidence="7">The sequence shown here is derived from an EMBL/GenBank/DDBJ whole genome shotgun (WGS) entry which is preliminary data.</text>
</comment>
<feature type="transmembrane region" description="Helical" evidence="6">
    <location>
        <begin position="855"/>
        <end position="877"/>
    </location>
</feature>
<dbReference type="Pfam" id="PF03169">
    <property type="entry name" value="OPT"/>
    <property type="match status" value="2"/>
</dbReference>
<keyword evidence="2" id="KW-0813">Transport</keyword>
<feature type="transmembrane region" description="Helical" evidence="6">
    <location>
        <begin position="93"/>
        <end position="115"/>
    </location>
</feature>
<dbReference type="Proteomes" id="UP000676565">
    <property type="component" value="Unassembled WGS sequence"/>
</dbReference>
<evidence type="ECO:0000313" key="7">
    <source>
        <dbReference type="EMBL" id="MBP3957886.1"/>
    </source>
</evidence>
<evidence type="ECO:0000256" key="3">
    <source>
        <dbReference type="ARBA" id="ARBA00022692"/>
    </source>
</evidence>
<feature type="transmembrane region" description="Helical" evidence="6">
    <location>
        <begin position="121"/>
        <end position="139"/>
    </location>
</feature>
<protein>
    <submittedName>
        <fullName evidence="7">Oligopeptide transporter, OPT family</fullName>
    </submittedName>
</protein>
<evidence type="ECO:0000256" key="5">
    <source>
        <dbReference type="ARBA" id="ARBA00023136"/>
    </source>
</evidence>